<evidence type="ECO:0000313" key="2">
    <source>
        <dbReference type="Proteomes" id="UP000254512"/>
    </source>
</evidence>
<proteinExistence type="predicted"/>
<dbReference type="Proteomes" id="UP000254512">
    <property type="component" value="Unassembled WGS sequence"/>
</dbReference>
<dbReference type="EMBL" id="UGHD01000002">
    <property type="protein sequence ID" value="STO55909.1"/>
    <property type="molecule type" value="Genomic_DNA"/>
</dbReference>
<dbReference type="InterPro" id="IPR014347">
    <property type="entry name" value="Tautomerase/MIF_sf"/>
</dbReference>
<reference evidence="1 2" key="1">
    <citation type="submission" date="2018-06" db="EMBL/GenBank/DDBJ databases">
        <authorList>
            <consortium name="Pathogen Informatics"/>
            <person name="Doyle S."/>
        </authorList>
    </citation>
    <scope>NUCLEOTIDE SEQUENCE [LARGE SCALE GENOMIC DNA]</scope>
    <source>
        <strain evidence="1 2">NCTC11645</strain>
    </source>
</reference>
<dbReference type="InterPro" id="IPR004220">
    <property type="entry name" value="5-COMe_2-OHmuconate_Isoase"/>
</dbReference>
<dbReference type="PANTHER" id="PTHR37950:SF1">
    <property type="entry name" value="4-HYDROXYPHENYLACETATE CATABOLISM PROTEIN"/>
    <property type="match status" value="1"/>
</dbReference>
<protein>
    <submittedName>
        <fullName evidence="1">5-carboxymethyl-2-hydroxymuconate Delta-isomerase</fullName>
        <ecNumber evidence="1">5.3.3.10</ecNumber>
    </submittedName>
</protein>
<evidence type="ECO:0000313" key="1">
    <source>
        <dbReference type="EMBL" id="STO55909.1"/>
    </source>
</evidence>
<dbReference type="Pfam" id="PF02962">
    <property type="entry name" value="CHMI"/>
    <property type="match status" value="1"/>
</dbReference>
<dbReference type="GO" id="GO:0008704">
    <property type="term" value="F:5-carboxymethyl-2-hydroxymuconate delta-isomerase activity"/>
    <property type="evidence" value="ECO:0007669"/>
    <property type="project" value="UniProtKB-EC"/>
</dbReference>
<dbReference type="SUPFAM" id="SSF55331">
    <property type="entry name" value="Tautomerase/MIF"/>
    <property type="match status" value="1"/>
</dbReference>
<dbReference type="EC" id="5.3.3.10" evidence="1"/>
<dbReference type="CDD" id="cd00580">
    <property type="entry name" value="CHMI"/>
    <property type="match status" value="1"/>
</dbReference>
<dbReference type="RefSeq" id="WP_115659280.1">
    <property type="nucleotide sequence ID" value="NZ_CP035690.1"/>
</dbReference>
<dbReference type="STRING" id="673.AL542_08560"/>
<dbReference type="AlphaFoldDB" id="A0A377HI85"/>
<gene>
    <name evidence="1" type="primary">hpcD</name>
    <name evidence="1" type="ORF">NCTC11645_00211</name>
</gene>
<name>A0A377HI85_GRIHO</name>
<keyword evidence="1" id="KW-0413">Isomerase</keyword>
<accession>A0A377HI85</accession>
<dbReference type="Gene3D" id="3.30.429.10">
    <property type="entry name" value="Macrophage Migration Inhibitory Factor"/>
    <property type="match status" value="1"/>
</dbReference>
<dbReference type="PANTHER" id="PTHR37950">
    <property type="entry name" value="4-HYDROXYPHENYLACETATE CATABOLISM PROTEIN"/>
    <property type="match status" value="1"/>
</dbReference>
<sequence length="115" mass="13031">MPHIVMEYSDPVSERVSIGQLLEGLHQTAIGSGVFGASDVKSRAYACHDWLIGEQDDQENFIHITLWLLDGRNEEQKRSLSHALLDVVQQHASDVASLTVDVRDMDRRWYAKVAR</sequence>
<organism evidence="1 2">
    <name type="scientific">Grimontia hollisae</name>
    <name type="common">Vibrio hollisae</name>
    <dbReference type="NCBI Taxonomy" id="673"/>
    <lineage>
        <taxon>Bacteria</taxon>
        <taxon>Pseudomonadati</taxon>
        <taxon>Pseudomonadota</taxon>
        <taxon>Gammaproteobacteria</taxon>
        <taxon>Vibrionales</taxon>
        <taxon>Vibrionaceae</taxon>
        <taxon>Grimontia</taxon>
    </lineage>
</organism>